<comment type="caution">
    <text evidence="2">The sequence shown here is derived from an EMBL/GenBank/DDBJ whole genome shotgun (WGS) entry which is preliminary data.</text>
</comment>
<name>A0A1F7F9D7_UNCRA</name>
<sequence length="450" mass="49251">MKKTVCVLAVVLIGAAALFATNARVESMGKSATFFMDDVSIFENPANINIYPNFLIGEPGRITEFSDSNTNYKNQDPAEPFGGGILAFSLNKDKNAETRYPMLTLGAIMNHQNELVDVLMGAARANVDALHPDGHIIPKPVVPNSDFFIGYTLDNGVMLGGHFYATKQTIDVPFKDLNNSKQELIDAGILTATDSSGMAYDSLMLLNASEKTGDMSWSSGVYRGDLGVNMPVSQNMDLEVSLGIAIMQYSGNKSVELGKYAIPDYNDQDLSIFASARLFSTLVSLNGELVPVVKYKHVAIRNYTKNEVIGGIGANVTLDRGFFWAGTEVNWSNTESPKQNGRLKDISALNIPLSFGIERNVVWDWLVLRVGFRKILWGSYSNQSDLTMLKTNPEADMTASDHVGGGIGLNIEEKLKIDCVVAEDFLYKFGNLISGNSHHVFSRITATYSF</sequence>
<evidence type="ECO:0000256" key="1">
    <source>
        <dbReference type="SAM" id="SignalP"/>
    </source>
</evidence>
<reference evidence="2 3" key="1">
    <citation type="journal article" date="2016" name="Nat. Commun.">
        <title>Thousands of microbial genomes shed light on interconnected biogeochemical processes in an aquifer system.</title>
        <authorList>
            <person name="Anantharaman K."/>
            <person name="Brown C.T."/>
            <person name="Hug L.A."/>
            <person name="Sharon I."/>
            <person name="Castelle C.J."/>
            <person name="Probst A.J."/>
            <person name="Thomas B.C."/>
            <person name="Singh A."/>
            <person name="Wilkins M.J."/>
            <person name="Karaoz U."/>
            <person name="Brodie E.L."/>
            <person name="Williams K.H."/>
            <person name="Hubbard S.S."/>
            <person name="Banfield J.F."/>
        </authorList>
    </citation>
    <scope>NUCLEOTIDE SEQUENCE [LARGE SCALE GENOMIC DNA]</scope>
</reference>
<keyword evidence="1" id="KW-0732">Signal</keyword>
<dbReference type="Proteomes" id="UP000179243">
    <property type="component" value="Unassembled WGS sequence"/>
</dbReference>
<evidence type="ECO:0000313" key="2">
    <source>
        <dbReference type="EMBL" id="OGK03265.1"/>
    </source>
</evidence>
<feature type="chain" id="PRO_5009528527" description="DUF5723 domain-containing protein" evidence="1">
    <location>
        <begin position="23"/>
        <end position="450"/>
    </location>
</feature>
<organism evidence="2 3">
    <name type="scientific">Candidatus Raymondbacteria bacterium RIFOXYD12_FULL_49_13</name>
    <dbReference type="NCBI Taxonomy" id="1817890"/>
    <lineage>
        <taxon>Bacteria</taxon>
        <taxon>Raymondiibacteriota</taxon>
    </lineage>
</organism>
<evidence type="ECO:0000313" key="3">
    <source>
        <dbReference type="Proteomes" id="UP000179243"/>
    </source>
</evidence>
<feature type="signal peptide" evidence="1">
    <location>
        <begin position="1"/>
        <end position="22"/>
    </location>
</feature>
<evidence type="ECO:0008006" key="4">
    <source>
        <dbReference type="Google" id="ProtNLM"/>
    </source>
</evidence>
<protein>
    <recommendedName>
        <fullName evidence="4">DUF5723 domain-containing protein</fullName>
    </recommendedName>
</protein>
<gene>
    <name evidence="2" type="ORF">A2519_13135</name>
</gene>
<proteinExistence type="predicted"/>
<accession>A0A1F7F9D7</accession>
<dbReference type="EMBL" id="MFYX01000092">
    <property type="protein sequence ID" value="OGK03265.1"/>
    <property type="molecule type" value="Genomic_DNA"/>
</dbReference>
<dbReference type="AlphaFoldDB" id="A0A1F7F9D7"/>